<evidence type="ECO:0000313" key="1">
    <source>
        <dbReference type="EnsemblPlants" id="AET7Gv20729500.11"/>
    </source>
</evidence>
<protein>
    <recommendedName>
        <fullName evidence="3">3-beta hydroxysteroid dehydrogenase/isomerase domain-containing protein</fullName>
    </recommendedName>
</protein>
<evidence type="ECO:0000313" key="2">
    <source>
        <dbReference type="Proteomes" id="UP000015105"/>
    </source>
</evidence>
<reference evidence="1" key="4">
    <citation type="submission" date="2019-03" db="UniProtKB">
        <authorList>
            <consortium name="EnsemblPlants"/>
        </authorList>
    </citation>
    <scope>IDENTIFICATION</scope>
</reference>
<organism evidence="1 2">
    <name type="scientific">Aegilops tauschii subsp. strangulata</name>
    <name type="common">Goatgrass</name>
    <dbReference type="NCBI Taxonomy" id="200361"/>
    <lineage>
        <taxon>Eukaryota</taxon>
        <taxon>Viridiplantae</taxon>
        <taxon>Streptophyta</taxon>
        <taxon>Embryophyta</taxon>
        <taxon>Tracheophyta</taxon>
        <taxon>Spermatophyta</taxon>
        <taxon>Magnoliopsida</taxon>
        <taxon>Liliopsida</taxon>
        <taxon>Poales</taxon>
        <taxon>Poaceae</taxon>
        <taxon>BOP clade</taxon>
        <taxon>Pooideae</taxon>
        <taxon>Triticodae</taxon>
        <taxon>Triticeae</taxon>
        <taxon>Triticinae</taxon>
        <taxon>Aegilops</taxon>
    </lineage>
</organism>
<reference evidence="2" key="1">
    <citation type="journal article" date="2014" name="Science">
        <title>Ancient hybridizations among the ancestral genomes of bread wheat.</title>
        <authorList>
            <consortium name="International Wheat Genome Sequencing Consortium,"/>
            <person name="Marcussen T."/>
            <person name="Sandve S.R."/>
            <person name="Heier L."/>
            <person name="Spannagl M."/>
            <person name="Pfeifer M."/>
            <person name="Jakobsen K.S."/>
            <person name="Wulff B.B."/>
            <person name="Steuernagel B."/>
            <person name="Mayer K.F."/>
            <person name="Olsen O.A."/>
        </authorList>
    </citation>
    <scope>NUCLEOTIDE SEQUENCE [LARGE SCALE GENOMIC DNA]</scope>
    <source>
        <strain evidence="2">cv. AL8/78</strain>
    </source>
</reference>
<keyword evidence="2" id="KW-1185">Reference proteome</keyword>
<dbReference type="Proteomes" id="UP000015105">
    <property type="component" value="Chromosome 7D"/>
</dbReference>
<sequence>DEARVRFFLCDLLDGAAARGCYGIFHLASSCTVDCVLDPQKVKELVAPAVEGTLNVLRAAKDVGACAGWW</sequence>
<reference evidence="1" key="3">
    <citation type="journal article" date="2017" name="Nature">
        <title>Genome sequence of the progenitor of the wheat D genome Aegilops tauschii.</title>
        <authorList>
            <person name="Luo M.C."/>
            <person name="Gu Y.Q."/>
            <person name="Puiu D."/>
            <person name="Wang H."/>
            <person name="Twardziok S.O."/>
            <person name="Deal K.R."/>
            <person name="Huo N."/>
            <person name="Zhu T."/>
            <person name="Wang L."/>
            <person name="Wang Y."/>
            <person name="McGuire P.E."/>
            <person name="Liu S."/>
            <person name="Long H."/>
            <person name="Ramasamy R.K."/>
            <person name="Rodriguez J.C."/>
            <person name="Van S.L."/>
            <person name="Yuan L."/>
            <person name="Wang Z."/>
            <person name="Xia Z."/>
            <person name="Xiao L."/>
            <person name="Anderson O.D."/>
            <person name="Ouyang S."/>
            <person name="Liang Y."/>
            <person name="Zimin A.V."/>
            <person name="Pertea G."/>
            <person name="Qi P."/>
            <person name="Bennetzen J.L."/>
            <person name="Dai X."/>
            <person name="Dawson M.W."/>
            <person name="Muller H.G."/>
            <person name="Kugler K."/>
            <person name="Rivarola-Duarte L."/>
            <person name="Spannagl M."/>
            <person name="Mayer K.F.X."/>
            <person name="Lu F.H."/>
            <person name="Bevan M.W."/>
            <person name="Leroy P."/>
            <person name="Li P."/>
            <person name="You F.M."/>
            <person name="Sun Q."/>
            <person name="Liu Z."/>
            <person name="Lyons E."/>
            <person name="Wicker T."/>
            <person name="Salzberg S.L."/>
            <person name="Devos K.M."/>
            <person name="Dvorak J."/>
        </authorList>
    </citation>
    <scope>NUCLEOTIDE SEQUENCE [LARGE SCALE GENOMIC DNA]</scope>
    <source>
        <strain evidence="1">cv. AL8/78</strain>
    </source>
</reference>
<dbReference type="SUPFAM" id="SSF51735">
    <property type="entry name" value="NAD(P)-binding Rossmann-fold domains"/>
    <property type="match status" value="1"/>
</dbReference>
<dbReference type="InterPro" id="IPR036291">
    <property type="entry name" value="NAD(P)-bd_dom_sf"/>
</dbReference>
<reference evidence="2" key="2">
    <citation type="journal article" date="2017" name="Nat. Plants">
        <title>The Aegilops tauschii genome reveals multiple impacts of transposons.</title>
        <authorList>
            <person name="Zhao G."/>
            <person name="Zou C."/>
            <person name="Li K."/>
            <person name="Wang K."/>
            <person name="Li T."/>
            <person name="Gao L."/>
            <person name="Zhang X."/>
            <person name="Wang H."/>
            <person name="Yang Z."/>
            <person name="Liu X."/>
            <person name="Jiang W."/>
            <person name="Mao L."/>
            <person name="Kong X."/>
            <person name="Jiao Y."/>
            <person name="Jia J."/>
        </authorList>
    </citation>
    <scope>NUCLEOTIDE SEQUENCE [LARGE SCALE GENOMIC DNA]</scope>
    <source>
        <strain evidence="2">cv. AL8/78</strain>
    </source>
</reference>
<dbReference type="Gramene" id="AET7Gv20729500.11">
    <property type="protein sequence ID" value="AET7Gv20729500.11"/>
    <property type="gene ID" value="AET7Gv20729500"/>
</dbReference>
<dbReference type="EnsemblPlants" id="AET7Gv20729500.11">
    <property type="protein sequence ID" value="AET7Gv20729500.11"/>
    <property type="gene ID" value="AET7Gv20729500"/>
</dbReference>
<proteinExistence type="predicted"/>
<evidence type="ECO:0008006" key="3">
    <source>
        <dbReference type="Google" id="ProtNLM"/>
    </source>
</evidence>
<accession>A0A453RVX4</accession>
<name>A0A453RVX4_AEGTS</name>
<dbReference type="Gene3D" id="3.40.50.720">
    <property type="entry name" value="NAD(P)-binding Rossmann-like Domain"/>
    <property type="match status" value="1"/>
</dbReference>
<dbReference type="AlphaFoldDB" id="A0A453RVX4"/>
<reference evidence="1" key="5">
    <citation type="journal article" date="2021" name="G3 (Bethesda)">
        <title>Aegilops tauschii genome assembly Aet v5.0 features greater sequence contiguity and improved annotation.</title>
        <authorList>
            <person name="Wang L."/>
            <person name="Zhu T."/>
            <person name="Rodriguez J.C."/>
            <person name="Deal K.R."/>
            <person name="Dubcovsky J."/>
            <person name="McGuire P.E."/>
            <person name="Lux T."/>
            <person name="Spannagl M."/>
            <person name="Mayer K.F.X."/>
            <person name="Baldrich P."/>
            <person name="Meyers B.C."/>
            <person name="Huo N."/>
            <person name="Gu Y.Q."/>
            <person name="Zhou H."/>
            <person name="Devos K.M."/>
            <person name="Bennetzen J.L."/>
            <person name="Unver T."/>
            <person name="Budak H."/>
            <person name="Gulick P.J."/>
            <person name="Galiba G."/>
            <person name="Kalapos B."/>
            <person name="Nelson D.R."/>
            <person name="Li P."/>
            <person name="You F.M."/>
            <person name="Luo M.C."/>
            <person name="Dvorak J."/>
        </authorList>
    </citation>
    <scope>NUCLEOTIDE SEQUENCE [LARGE SCALE GENOMIC DNA]</scope>
    <source>
        <strain evidence="1">cv. AL8/78</strain>
    </source>
</reference>